<dbReference type="CDD" id="cd09234">
    <property type="entry name" value="V_HD-PTP_like"/>
    <property type="match status" value="1"/>
</dbReference>
<evidence type="ECO:0000256" key="4">
    <source>
        <dbReference type="ARBA" id="ARBA00022753"/>
    </source>
</evidence>
<dbReference type="PANTHER" id="PTHR23030">
    <property type="entry name" value="PCD6 INTERACTING PROTEIN-RELATED"/>
    <property type="match status" value="1"/>
</dbReference>
<dbReference type="PANTHER" id="PTHR23030:SF30">
    <property type="entry name" value="TYROSINE-PROTEIN PHOSPHATASE NON-RECEPTOR TYPE 23"/>
    <property type="match status" value="1"/>
</dbReference>
<dbReference type="GO" id="GO:0032456">
    <property type="term" value="P:endocytic recycling"/>
    <property type="evidence" value="ECO:0007669"/>
    <property type="project" value="TreeGrafter"/>
</dbReference>
<gene>
    <name evidence="8" type="ORF">P4O66_019657</name>
</gene>
<feature type="region of interest" description="Disordered" evidence="6">
    <location>
        <begin position="1103"/>
        <end position="1150"/>
    </location>
</feature>
<evidence type="ECO:0000256" key="3">
    <source>
        <dbReference type="ARBA" id="ARBA00022490"/>
    </source>
</evidence>
<feature type="coiled-coil region" evidence="5">
    <location>
        <begin position="584"/>
        <end position="611"/>
    </location>
</feature>
<dbReference type="Pfam" id="PF03097">
    <property type="entry name" value="BRO1"/>
    <property type="match status" value="1"/>
</dbReference>
<dbReference type="GO" id="GO:0005768">
    <property type="term" value="C:endosome"/>
    <property type="evidence" value="ECO:0007669"/>
    <property type="project" value="UniProtKB-SubCell"/>
</dbReference>
<keyword evidence="4" id="KW-0967">Endosome</keyword>
<dbReference type="AlphaFoldDB" id="A0AAD8ZUC6"/>
<dbReference type="PROSITE" id="PS51180">
    <property type="entry name" value="BRO1"/>
    <property type="match status" value="1"/>
</dbReference>
<evidence type="ECO:0000313" key="9">
    <source>
        <dbReference type="Proteomes" id="UP001239994"/>
    </source>
</evidence>
<dbReference type="InterPro" id="IPR004328">
    <property type="entry name" value="BRO1_dom"/>
</dbReference>
<sequence>MEAVPRMPMIWLELKEAGEFRFSSVVRQYIQQNYDEKPENYNEALRKLEQLRQSTINVPRDFEGCNTLKKYFGQLHYLQSRVPMAKGQEAAVSATWQVVHTSCCFISAWEANKLQIDIFTGKQVTHDDISYEQACVLYNLGALHSFLGAMDNRVSEEGMKTSCTHFQCSAGAFAYIRDNYNSSFSSDISHQALCINISLMMGQAQECLLEKTLLDNRKSFLIARICAQVCDYYKECLRMLGSSDCGSGKRDWKKLLCMKISYFGAITDLHMGKQSEEQQKCGEAVSVCGRVYITGFGSFSQVAYFQISLNKLNEAIKLSKGQPDSIQQALRFSMDVIGGKFNSAKKDNDFIYHESVPSLDTLTAVKGASLVKPLPVTPADPNVTGPDLFSKLIPMATHEASSLYSEEKAKLLREVMAQIDDKNQILERFMDSLSFDSVDNLDTFNSVPPVLLEKCAGLSVRPDTVKSLVQAMQALSGVYTDVGSSLEEACHALEEDEAGEKTLVWVDGQNEHPGRPAALQELQRELQKYKEAHQTASHTNMELHHAMNQHVPNLRLLQGPLEELKSSLPQPQLSQEDMSTLEAMKQILGKVNEMRKQRLSLEKQLRDLIQKDDITSVLVTTERYQMKDLFEEQLQKYEQLKGFIIQNLAAQDNILKALTEANVQYAPVRRTITNTEQQRKSSVQALVASYDAYEDLVKKAEEGHKFYQDLEKKISNLLDRVKAFCQKRKEERIAFLEREVGKGPPPRPAPRKPMLGNNAPPSCPPGGAPFPNQRMPQFAQPPYGHTSGATPPTAPPQAPGPGYVLPQQFQPGPSRGITPVPSHLPPPAYVPDSWSHAPAAPFPGCCSMSGPQSASRPTGQQVPMPSGQLTGPVGHQIQTGNQYPSFPPQLTPGLLSQTSTSAFSGQSQPLFQPARLHFGPSNQFHQGQPPLNQPQAQMGHVFPSFPSYPQQMSGSFHNPNKKPPVSQTMSQIPFNQNPMMPFAVQPQMPPGAAPPPANMFFQAGLSHIQQQLPPSQPGTQQFMNTLLNPMFQPEKPAQNQNLPPQNIPSPSSGPAVAQVLDHPNPPPLADILTPSPANIPKILGNQTASGSILTPSTMESSVVPSEGFQIRPSSLDPMTPASHVSPNHDHFHNTLEKLSITNEGDGPQLK</sequence>
<comment type="subcellular location">
    <subcellularLocation>
        <location evidence="2">Cytoplasm</location>
    </subcellularLocation>
    <subcellularLocation>
        <location evidence="1">Endosome</location>
    </subcellularLocation>
</comment>
<comment type="caution">
    <text evidence="8">The sequence shown here is derived from an EMBL/GenBank/DDBJ whole genome shotgun (WGS) entry which is preliminary data.</text>
</comment>
<feature type="domain" description="BRO1" evidence="7">
    <location>
        <begin position="8"/>
        <end position="426"/>
    </location>
</feature>
<feature type="compositionally biased region" description="Basic and acidic residues" evidence="6">
    <location>
        <begin position="1126"/>
        <end position="1135"/>
    </location>
</feature>
<feature type="region of interest" description="Disordered" evidence="6">
    <location>
        <begin position="1032"/>
        <end position="1056"/>
    </location>
</feature>
<keyword evidence="9" id="KW-1185">Reference proteome</keyword>
<keyword evidence="5" id="KW-0175">Coiled coil</keyword>
<proteinExistence type="predicted"/>
<evidence type="ECO:0000256" key="5">
    <source>
        <dbReference type="SAM" id="Coils"/>
    </source>
</evidence>
<evidence type="ECO:0000256" key="1">
    <source>
        <dbReference type="ARBA" id="ARBA00004177"/>
    </source>
</evidence>
<accession>A0AAD8ZUC6</accession>
<evidence type="ECO:0000313" key="8">
    <source>
        <dbReference type="EMBL" id="KAK1805326.1"/>
    </source>
</evidence>
<dbReference type="GO" id="GO:0045022">
    <property type="term" value="P:early endosome to late endosome transport"/>
    <property type="evidence" value="ECO:0007669"/>
    <property type="project" value="TreeGrafter"/>
</dbReference>
<dbReference type="GO" id="GO:0043328">
    <property type="term" value="P:protein transport to vacuole involved in ubiquitin-dependent protein catabolic process via the multivesicular body sorting pathway"/>
    <property type="evidence" value="ECO:0007669"/>
    <property type="project" value="TreeGrafter"/>
</dbReference>
<evidence type="ECO:0000256" key="2">
    <source>
        <dbReference type="ARBA" id="ARBA00004496"/>
    </source>
</evidence>
<dbReference type="CDD" id="cd09239">
    <property type="entry name" value="BRO1_HD-PTP_like"/>
    <property type="match status" value="1"/>
</dbReference>
<dbReference type="EMBL" id="JAROKS010000003">
    <property type="protein sequence ID" value="KAK1805326.1"/>
    <property type="molecule type" value="Genomic_DNA"/>
</dbReference>
<feature type="region of interest" description="Disordered" evidence="6">
    <location>
        <begin position="736"/>
        <end position="809"/>
    </location>
</feature>
<keyword evidence="3" id="KW-0963">Cytoplasm</keyword>
<organism evidence="8 9">
    <name type="scientific">Electrophorus voltai</name>
    <dbReference type="NCBI Taxonomy" id="2609070"/>
    <lineage>
        <taxon>Eukaryota</taxon>
        <taxon>Metazoa</taxon>
        <taxon>Chordata</taxon>
        <taxon>Craniata</taxon>
        <taxon>Vertebrata</taxon>
        <taxon>Euteleostomi</taxon>
        <taxon>Actinopterygii</taxon>
        <taxon>Neopterygii</taxon>
        <taxon>Teleostei</taxon>
        <taxon>Ostariophysi</taxon>
        <taxon>Gymnotiformes</taxon>
        <taxon>Gymnotoidei</taxon>
        <taxon>Gymnotidae</taxon>
        <taxon>Electrophorus</taxon>
    </lineage>
</organism>
<name>A0AAD8ZUC6_9TELE</name>
<dbReference type="SMART" id="SM01041">
    <property type="entry name" value="BRO1"/>
    <property type="match status" value="1"/>
</dbReference>
<dbReference type="Gene3D" id="1.20.120.560">
    <property type="entry name" value="alix/aip1 in complex with the ypdl late domain"/>
    <property type="match status" value="1"/>
</dbReference>
<dbReference type="InterPro" id="IPR025304">
    <property type="entry name" value="ALIX_V_dom"/>
</dbReference>
<evidence type="ECO:0000256" key="6">
    <source>
        <dbReference type="SAM" id="MobiDB-lite"/>
    </source>
</evidence>
<dbReference type="Gene3D" id="1.20.140.50">
    <property type="entry name" value="alix/aip1 like domains"/>
    <property type="match status" value="1"/>
</dbReference>
<feature type="compositionally biased region" description="Polar residues" evidence="6">
    <location>
        <begin position="1037"/>
        <end position="1052"/>
    </location>
</feature>
<reference evidence="8" key="1">
    <citation type="submission" date="2023-03" db="EMBL/GenBank/DDBJ databases">
        <title>Electrophorus voltai genome.</title>
        <authorList>
            <person name="Bian C."/>
        </authorList>
    </citation>
    <scope>NUCLEOTIDE SEQUENCE</scope>
    <source>
        <strain evidence="8">CB-2022</strain>
        <tissue evidence="8">Muscle</tissue>
    </source>
</reference>
<dbReference type="InterPro" id="IPR038499">
    <property type="entry name" value="BRO1_sf"/>
</dbReference>
<dbReference type="Gene3D" id="1.25.40.280">
    <property type="entry name" value="alix/aip1 like domains"/>
    <property type="match status" value="1"/>
</dbReference>
<protein>
    <recommendedName>
        <fullName evidence="7">BRO1 domain-containing protein</fullName>
    </recommendedName>
</protein>
<dbReference type="Pfam" id="PF13949">
    <property type="entry name" value="ALIX_LYPXL_bnd"/>
    <property type="match status" value="1"/>
</dbReference>
<dbReference type="Proteomes" id="UP001239994">
    <property type="component" value="Unassembled WGS sequence"/>
</dbReference>
<evidence type="ECO:0000259" key="7">
    <source>
        <dbReference type="PROSITE" id="PS51180"/>
    </source>
</evidence>